<dbReference type="GO" id="GO:0016787">
    <property type="term" value="F:hydrolase activity"/>
    <property type="evidence" value="ECO:0007669"/>
    <property type="project" value="UniProtKB-KW"/>
</dbReference>
<accession>Q8KYA5</accession>
<protein>
    <submittedName>
        <fullName evidence="5">Esterase</fullName>
    </submittedName>
</protein>
<dbReference type="ESTHER" id="profr-Q8KYA5">
    <property type="family name" value="Hormone-sensitive_lipase_like"/>
</dbReference>
<proteinExistence type="inferred from homology"/>
<feature type="compositionally biased region" description="Low complexity" evidence="3">
    <location>
        <begin position="1"/>
        <end position="26"/>
    </location>
</feature>
<evidence type="ECO:0000256" key="2">
    <source>
        <dbReference type="ARBA" id="ARBA00022801"/>
    </source>
</evidence>
<feature type="domain" description="Alpha/beta hydrolase fold-3" evidence="4">
    <location>
        <begin position="144"/>
        <end position="351"/>
    </location>
</feature>
<feature type="region of interest" description="Disordered" evidence="3">
    <location>
        <begin position="1"/>
        <end position="48"/>
    </location>
</feature>
<dbReference type="InterPro" id="IPR029058">
    <property type="entry name" value="AB_hydrolase_fold"/>
</dbReference>
<dbReference type="PROSITE" id="PS01173">
    <property type="entry name" value="LIPASE_GDXG_HIS"/>
    <property type="match status" value="1"/>
</dbReference>
<dbReference type="PANTHER" id="PTHR48081:SF8">
    <property type="entry name" value="ALPHA_BETA HYDROLASE FOLD-3 DOMAIN-CONTAINING PROTEIN-RELATED"/>
    <property type="match status" value="1"/>
</dbReference>
<reference evidence="5" key="1">
    <citation type="journal article" date="2002" name="Lait">
        <title>Cloning and characterization of an esterase from Propionibacterium freudenreichii ssp. shermanii.</title>
        <authorList>
            <person name="Suoniemi A."/>
            <person name="Tynkkynen S."/>
        </authorList>
    </citation>
    <scope>NUCLEOTIDE SEQUENCE</scope>
    <source>
        <strain evidence="5">JS</strain>
    </source>
</reference>
<evidence type="ECO:0000256" key="3">
    <source>
        <dbReference type="SAM" id="MobiDB-lite"/>
    </source>
</evidence>
<dbReference type="InterPro" id="IPR013094">
    <property type="entry name" value="AB_hydrolase_3"/>
</dbReference>
<dbReference type="Pfam" id="PF07859">
    <property type="entry name" value="Abhydrolase_3"/>
    <property type="match status" value="1"/>
</dbReference>
<evidence type="ECO:0000256" key="1">
    <source>
        <dbReference type="ARBA" id="ARBA00010515"/>
    </source>
</evidence>
<dbReference type="SUPFAM" id="SSF53474">
    <property type="entry name" value="alpha/beta-Hydrolases"/>
    <property type="match status" value="1"/>
</dbReference>
<sequence>MPPTTTSSSSWPSRRSSPAPSPWCCSGTSRSTRPTNPLTRQSPTPASWRHEAGMAEKLNVPGLWSAEMGQVIAKQNELAGDAFATDVTPAQMRENYDTERAFWNEGGPQMARTTDREVATAYGAVSVRQYRPAGPAPQDTLPVIVFIHGGGWVVGNPTTHDRITRILADSTKACVVSVDYTLSPEAKYPQALNECVAVVRALVDAPDEWGIDADDISLAGDSGGASLAFGVALHLRDEEKLADRLRCMLLYYGIYGLTDSASRRLGGPWDGLGDDDLQYYYNAYFGSPEDVSSPWFNVVGADLGHGVPPCYMAAAALDPLRDDSRTLAAQLGLAGVTNQYEEFAGVIHGFAHHTRMLSAARRLLAHSAQFFTDQGPDQRPDADPARP</sequence>
<evidence type="ECO:0000259" key="4">
    <source>
        <dbReference type="Pfam" id="PF07859"/>
    </source>
</evidence>
<keyword evidence="2" id="KW-0378">Hydrolase</keyword>
<dbReference type="InterPro" id="IPR002168">
    <property type="entry name" value="Lipase_GDXG_HIS_AS"/>
</dbReference>
<dbReference type="EMBL" id="AF159497">
    <property type="protein sequence ID" value="AAM45391.1"/>
    <property type="molecule type" value="Genomic_DNA"/>
</dbReference>
<dbReference type="PANTHER" id="PTHR48081">
    <property type="entry name" value="AB HYDROLASE SUPERFAMILY PROTEIN C4A8.06C"/>
    <property type="match status" value="1"/>
</dbReference>
<dbReference type="InterPro" id="IPR050300">
    <property type="entry name" value="GDXG_lipolytic_enzyme"/>
</dbReference>
<evidence type="ECO:0000313" key="5">
    <source>
        <dbReference type="EMBL" id="AAM45391.1"/>
    </source>
</evidence>
<dbReference type="AlphaFoldDB" id="Q8KYA5"/>
<name>Q8KYA5_PROFR</name>
<feature type="compositionally biased region" description="Polar residues" evidence="3">
    <location>
        <begin position="27"/>
        <end position="45"/>
    </location>
</feature>
<dbReference type="Gene3D" id="3.40.50.1820">
    <property type="entry name" value="alpha/beta hydrolase"/>
    <property type="match status" value="1"/>
</dbReference>
<dbReference type="MEROPS" id="S09.A47"/>
<organism evidence="5">
    <name type="scientific">Propionibacterium freudenreichii subsp. shermanii</name>
    <dbReference type="NCBI Taxonomy" id="1752"/>
    <lineage>
        <taxon>Bacteria</taxon>
        <taxon>Bacillati</taxon>
        <taxon>Actinomycetota</taxon>
        <taxon>Actinomycetes</taxon>
        <taxon>Propionibacteriales</taxon>
        <taxon>Propionibacteriaceae</taxon>
        <taxon>Propionibacterium</taxon>
    </lineage>
</organism>
<comment type="similarity">
    <text evidence="1">Belongs to the 'GDXG' lipolytic enzyme family.</text>
</comment>